<dbReference type="AlphaFoldDB" id="A0A291PN43"/>
<organism evidence="1 2">
    <name type="scientific">Acetobacter tropicalis</name>
    <dbReference type="NCBI Taxonomy" id="104102"/>
    <lineage>
        <taxon>Bacteria</taxon>
        <taxon>Pseudomonadati</taxon>
        <taxon>Pseudomonadota</taxon>
        <taxon>Alphaproteobacteria</taxon>
        <taxon>Acetobacterales</taxon>
        <taxon>Acetobacteraceae</taxon>
        <taxon>Acetobacter</taxon>
    </lineage>
</organism>
<dbReference type="Proteomes" id="UP000220394">
    <property type="component" value="Plasmid patbdgp1a"/>
</dbReference>
<sequence>MASTYHLRRTLRAGDLLSFCPSVLLSFCPSVLLSFCPSVLLSFCPSVLLSFCQLTGVNSQRNAR</sequence>
<name>A0A291PN43_9PROT</name>
<evidence type="ECO:0000313" key="2">
    <source>
        <dbReference type="Proteomes" id="UP000220394"/>
    </source>
</evidence>
<dbReference type="EMBL" id="CP022700">
    <property type="protein sequence ID" value="ATJ92804.1"/>
    <property type="molecule type" value="Genomic_DNA"/>
</dbReference>
<gene>
    <name evidence="1" type="ORF">CIW82_18280</name>
</gene>
<proteinExistence type="predicted"/>
<protein>
    <submittedName>
        <fullName evidence="1">Uncharacterized protein</fullName>
    </submittedName>
</protein>
<keyword evidence="1" id="KW-0614">Plasmid</keyword>
<reference evidence="1 2" key="1">
    <citation type="submission" date="2017-08" db="EMBL/GenBank/DDBJ databases">
        <title>Complete Genome Sequence of Acetobacter tropicalis Oregon-R-modENCODE STRAIN BDGP1, an acetic acid bacterium isolated from Drosophila melanogaster gut.</title>
        <authorList>
            <person name="Wan K.H."/>
            <person name="Yu C."/>
            <person name="Park S."/>
            <person name="Hammonds A.S."/>
            <person name="Booth B.W."/>
            <person name="Celniker S.E."/>
        </authorList>
    </citation>
    <scope>NUCLEOTIDE SEQUENCE [LARGE SCALE GENOMIC DNA]</scope>
    <source>
        <strain evidence="1 2">BDGP1</strain>
        <plasmid evidence="2">Plasmid patbdgp1a</plasmid>
    </source>
</reference>
<geneLocation type="plasmid" evidence="2">
    <name>patbdgp1a</name>
</geneLocation>
<evidence type="ECO:0000313" key="1">
    <source>
        <dbReference type="EMBL" id="ATJ92804.1"/>
    </source>
</evidence>
<dbReference type="KEGG" id="ato:CIW82_18280"/>
<accession>A0A291PN43</accession>